<dbReference type="GO" id="GO:0046983">
    <property type="term" value="F:protein dimerization activity"/>
    <property type="evidence" value="ECO:0007669"/>
    <property type="project" value="InterPro"/>
</dbReference>
<gene>
    <name evidence="3" type="ORF">CK203_073780</name>
</gene>
<evidence type="ECO:0000313" key="4">
    <source>
        <dbReference type="Proteomes" id="UP000288805"/>
    </source>
</evidence>
<feature type="region of interest" description="Disordered" evidence="1">
    <location>
        <begin position="239"/>
        <end position="287"/>
    </location>
</feature>
<dbReference type="InterPro" id="IPR012337">
    <property type="entry name" value="RNaseH-like_sf"/>
</dbReference>
<dbReference type="AlphaFoldDB" id="A0A438DJ19"/>
<dbReference type="EMBL" id="QGNW01001602">
    <property type="protein sequence ID" value="RVW35474.1"/>
    <property type="molecule type" value="Genomic_DNA"/>
</dbReference>
<dbReference type="Pfam" id="PF05699">
    <property type="entry name" value="Dimer_Tnp_hAT"/>
    <property type="match status" value="1"/>
</dbReference>
<reference evidence="3 4" key="1">
    <citation type="journal article" date="2018" name="PLoS Genet.">
        <title>Population sequencing reveals clonal diversity and ancestral inbreeding in the grapevine cultivar Chardonnay.</title>
        <authorList>
            <person name="Roach M.J."/>
            <person name="Johnson D.L."/>
            <person name="Bohlmann J."/>
            <person name="van Vuuren H.J."/>
            <person name="Jones S.J."/>
            <person name="Pretorius I.S."/>
            <person name="Schmidt S.A."/>
            <person name="Borneman A.R."/>
        </authorList>
    </citation>
    <scope>NUCLEOTIDE SEQUENCE [LARGE SCALE GENOMIC DNA]</scope>
    <source>
        <strain evidence="4">cv. Chardonnay</strain>
        <tissue evidence="3">Leaf</tissue>
    </source>
</reference>
<name>A0A438DJ19_VITVI</name>
<sequence length="287" mass="31717">MKMKLGKDHTLCTVEACWKGVSVQGAGGTVNGTEVVVGEGSLVNRGQGVGGVNRLGGQFIRLEKLKSGVCSFGPEQNWAWGDRLVFDIDVRDKIIRELLTYKNAEGLFGIPIAIRSRKTLALAEWWKLYGNTTPNLQQLAIKILSLTCSASGYECNWSVFEHMQRIDHISLVDIDESNEWLIGKISEEDTTIHAEDDLVFEDDSLTWGVVASASGVGDANISTRLRPRSKTSLKGNLVAATSQHDFEEKESNLEDIEEDDTEMEGYQSSLDGSDDNFNFNDDYNDNA</sequence>
<feature type="domain" description="HAT C-terminal dimerisation" evidence="2">
    <location>
        <begin position="118"/>
        <end position="159"/>
    </location>
</feature>
<comment type="caution">
    <text evidence="3">The sequence shown here is derived from an EMBL/GenBank/DDBJ whole genome shotgun (WGS) entry which is preliminary data.</text>
</comment>
<feature type="compositionally biased region" description="Acidic residues" evidence="1">
    <location>
        <begin position="253"/>
        <end position="263"/>
    </location>
</feature>
<organism evidence="3 4">
    <name type="scientific">Vitis vinifera</name>
    <name type="common">Grape</name>
    <dbReference type="NCBI Taxonomy" id="29760"/>
    <lineage>
        <taxon>Eukaryota</taxon>
        <taxon>Viridiplantae</taxon>
        <taxon>Streptophyta</taxon>
        <taxon>Embryophyta</taxon>
        <taxon>Tracheophyta</taxon>
        <taxon>Spermatophyta</taxon>
        <taxon>Magnoliopsida</taxon>
        <taxon>eudicotyledons</taxon>
        <taxon>Gunneridae</taxon>
        <taxon>Pentapetalae</taxon>
        <taxon>rosids</taxon>
        <taxon>Vitales</taxon>
        <taxon>Vitaceae</taxon>
        <taxon>Viteae</taxon>
        <taxon>Vitis</taxon>
    </lineage>
</organism>
<dbReference type="Proteomes" id="UP000288805">
    <property type="component" value="Unassembled WGS sequence"/>
</dbReference>
<evidence type="ECO:0000256" key="1">
    <source>
        <dbReference type="SAM" id="MobiDB-lite"/>
    </source>
</evidence>
<evidence type="ECO:0000313" key="3">
    <source>
        <dbReference type="EMBL" id="RVW35474.1"/>
    </source>
</evidence>
<proteinExistence type="predicted"/>
<accession>A0A438DJ19</accession>
<protein>
    <recommendedName>
        <fullName evidence="2">HAT C-terminal dimerisation domain-containing protein</fullName>
    </recommendedName>
</protein>
<dbReference type="SUPFAM" id="SSF53098">
    <property type="entry name" value="Ribonuclease H-like"/>
    <property type="match status" value="1"/>
</dbReference>
<evidence type="ECO:0000259" key="2">
    <source>
        <dbReference type="Pfam" id="PF05699"/>
    </source>
</evidence>
<dbReference type="InterPro" id="IPR008906">
    <property type="entry name" value="HATC_C_dom"/>
</dbReference>